<comment type="caution">
    <text evidence="1">The sequence shown here is derived from an EMBL/GenBank/DDBJ whole genome shotgun (WGS) entry which is preliminary data.</text>
</comment>
<reference evidence="1 2" key="1">
    <citation type="submission" date="2013-02" db="EMBL/GenBank/DDBJ databases">
        <title>Genome sequence of Candida maltosa Xu316, a potential industrial strain for xylitol and ethanol production.</title>
        <authorList>
            <person name="Yu J."/>
            <person name="Wang Q."/>
            <person name="Geng X."/>
            <person name="Bao W."/>
            <person name="He P."/>
            <person name="Cai J."/>
        </authorList>
    </citation>
    <scope>NUCLEOTIDE SEQUENCE [LARGE SCALE GENOMIC DNA]</scope>
    <source>
        <strain evidence="2">Xu316</strain>
    </source>
</reference>
<keyword evidence="2" id="KW-1185">Reference proteome</keyword>
<evidence type="ECO:0000313" key="2">
    <source>
        <dbReference type="Proteomes" id="UP000011777"/>
    </source>
</evidence>
<proteinExistence type="predicted"/>
<dbReference type="OrthoDB" id="4025332at2759"/>
<dbReference type="eggNOG" id="ENOG502SF7T">
    <property type="taxonomic scope" value="Eukaryota"/>
</dbReference>
<organism evidence="1 2">
    <name type="scientific">Candida maltosa (strain Xu316)</name>
    <name type="common">Yeast</name>
    <dbReference type="NCBI Taxonomy" id="1245528"/>
    <lineage>
        <taxon>Eukaryota</taxon>
        <taxon>Fungi</taxon>
        <taxon>Dikarya</taxon>
        <taxon>Ascomycota</taxon>
        <taxon>Saccharomycotina</taxon>
        <taxon>Pichiomycetes</taxon>
        <taxon>Debaryomycetaceae</taxon>
        <taxon>Candida/Lodderomyces clade</taxon>
        <taxon>Candida</taxon>
    </lineage>
</organism>
<protein>
    <submittedName>
        <fullName evidence="1">Uncharacterized protein</fullName>
    </submittedName>
</protein>
<accession>M3IW58</accession>
<dbReference type="Proteomes" id="UP000011777">
    <property type="component" value="Unassembled WGS sequence"/>
</dbReference>
<sequence length="259" mass="30015">MSDNSNSRTSKRKLPLDNDSLAPFNMEQVIKKHTLSKRVIEKLWNPLDEPNAHSLDELLNIALLKTLEHQPDKSEASKSINNAWIDTSTTANNDSFRSRLQLTKLPPPNSMYVHHVRNKTNDLKNAFDYDSVLRKKTVLETYLSAELSSLHELEQTYNQSVLMYDRDVGYFGTFKGTVKGEERRLDEEIQAMEEELALFEYSKLPDNIYLKKKKMDMGEFDPDRDDDTKEILVKLNGSLNLMDLKKLNEKLEVMINMLD</sequence>
<evidence type="ECO:0000313" key="1">
    <source>
        <dbReference type="EMBL" id="EMG50891.1"/>
    </source>
</evidence>
<dbReference type="InterPro" id="IPR025212">
    <property type="entry name" value="CAD_CENP-Q"/>
</dbReference>
<dbReference type="AlphaFoldDB" id="M3IW58"/>
<gene>
    <name evidence="1" type="ORF">G210_0140</name>
</gene>
<dbReference type="STRING" id="1245528.M3IW58"/>
<dbReference type="EMBL" id="AOGT01000092">
    <property type="protein sequence ID" value="EMG50891.1"/>
    <property type="molecule type" value="Genomic_DNA"/>
</dbReference>
<dbReference type="HOGENOM" id="CLU_074843_0_0_1"/>
<dbReference type="OMA" id="RSITNVW"/>
<name>M3IW58_CANMX</name>
<dbReference type="Pfam" id="PF13094">
    <property type="entry name" value="CENP-Q"/>
    <property type="match status" value="1"/>
</dbReference>